<dbReference type="AlphaFoldDB" id="A0ABC8ZU37"/>
<evidence type="ECO:0000256" key="2">
    <source>
        <dbReference type="ARBA" id="ARBA00022448"/>
    </source>
</evidence>
<evidence type="ECO:0000256" key="3">
    <source>
        <dbReference type="ARBA" id="ARBA00022927"/>
    </source>
</evidence>
<name>A0ABC8ZU37_9POAL</name>
<organism evidence="4 5">
    <name type="scientific">Urochloa decumbens</name>
    <dbReference type="NCBI Taxonomy" id="240449"/>
    <lineage>
        <taxon>Eukaryota</taxon>
        <taxon>Viridiplantae</taxon>
        <taxon>Streptophyta</taxon>
        <taxon>Embryophyta</taxon>
        <taxon>Tracheophyta</taxon>
        <taxon>Spermatophyta</taxon>
        <taxon>Magnoliopsida</taxon>
        <taxon>Liliopsida</taxon>
        <taxon>Poales</taxon>
        <taxon>Poaceae</taxon>
        <taxon>PACMAD clade</taxon>
        <taxon>Panicoideae</taxon>
        <taxon>Panicodae</taxon>
        <taxon>Paniceae</taxon>
        <taxon>Melinidinae</taxon>
        <taxon>Urochloa</taxon>
    </lineage>
</organism>
<reference evidence="5" key="1">
    <citation type="submission" date="2024-06" db="EMBL/GenBank/DDBJ databases">
        <authorList>
            <person name="Ryan C."/>
        </authorList>
    </citation>
    <scope>NUCLEOTIDE SEQUENCE [LARGE SCALE GENOMIC DNA]</scope>
</reference>
<dbReference type="GO" id="GO:0015031">
    <property type="term" value="P:protein transport"/>
    <property type="evidence" value="ECO:0007669"/>
    <property type="project" value="UniProtKB-KW"/>
</dbReference>
<dbReference type="PANTHER" id="PTHR13768:SF36">
    <property type="entry name" value="OS01G0812500 PROTEIN"/>
    <property type="match status" value="1"/>
</dbReference>
<proteinExistence type="inferred from homology"/>
<dbReference type="Proteomes" id="UP001497457">
    <property type="component" value="Chromosome 2b"/>
</dbReference>
<dbReference type="Gene3D" id="1.25.40.10">
    <property type="entry name" value="Tetratricopeptide repeat domain"/>
    <property type="match status" value="1"/>
</dbReference>
<dbReference type="EMBL" id="OZ075112">
    <property type="protein sequence ID" value="CAL4967894.1"/>
    <property type="molecule type" value="Genomic_DNA"/>
</dbReference>
<dbReference type="InterPro" id="IPR000744">
    <property type="entry name" value="NSF_attach"/>
</dbReference>
<keyword evidence="3" id="KW-0653">Protein transport</keyword>
<dbReference type="PANTHER" id="PTHR13768">
    <property type="entry name" value="SOLUBLE NSF ATTACHMENT PROTEIN SNAP"/>
    <property type="match status" value="1"/>
</dbReference>
<gene>
    <name evidence="4" type="ORF">URODEC1_LOCUS48681</name>
</gene>
<evidence type="ECO:0008006" key="6">
    <source>
        <dbReference type="Google" id="ProtNLM"/>
    </source>
</evidence>
<evidence type="ECO:0000313" key="4">
    <source>
        <dbReference type="EMBL" id="CAL4967894.1"/>
    </source>
</evidence>
<keyword evidence="2" id="KW-0813">Transport</keyword>
<dbReference type="InterPro" id="IPR011990">
    <property type="entry name" value="TPR-like_helical_dom_sf"/>
</dbReference>
<evidence type="ECO:0000313" key="5">
    <source>
        <dbReference type="Proteomes" id="UP001497457"/>
    </source>
</evidence>
<comment type="similarity">
    <text evidence="1">Belongs to the SNAP family.</text>
</comment>
<reference evidence="4 5" key="2">
    <citation type="submission" date="2024-10" db="EMBL/GenBank/DDBJ databases">
        <authorList>
            <person name="Ryan C."/>
        </authorList>
    </citation>
    <scope>NUCLEOTIDE SEQUENCE [LARGE SCALE GENOMIC DNA]</scope>
</reference>
<accession>A0ABC8ZU37</accession>
<evidence type="ECO:0000256" key="1">
    <source>
        <dbReference type="ARBA" id="ARBA00010050"/>
    </source>
</evidence>
<keyword evidence="5" id="KW-1185">Reference proteome</keyword>
<dbReference type="Pfam" id="PF14938">
    <property type="entry name" value="SNAP"/>
    <property type="match status" value="1"/>
</dbReference>
<protein>
    <recommendedName>
        <fullName evidence="6">Alpha-soluble NSF attachment protein</fullName>
    </recommendedName>
</protein>
<dbReference type="SUPFAM" id="SSF48452">
    <property type="entry name" value="TPR-like"/>
    <property type="match status" value="1"/>
</dbReference>
<sequence length="253" mass="28787">MGSVSSLLRRDAAVKPIPRCEEGKEEHKVKPLEEEGLGPAALEARGDRFLSSGRRLRGWSCAVSRVFEEAAYAYVLAENWRKAAQALSEQAAYDLQFGDEHELTAASALLRSAKCYAQIEDKEEEEIAAAKHALEKAIALFVKKNNLRLAATSCVELARFYLDRQQLLNASDFYEQAAYYYGANRRRNRYCRFKANLLRFTAVDEQVLCANGMVPVKDCKRRSSRHIKSSDPDWRVQVRLLFSSTSIIQRPWM</sequence>